<reference evidence="12" key="1">
    <citation type="submission" date="2022-10" db="EMBL/GenBank/DDBJ databases">
        <title>The WGS of Solirubrobacter ginsenosidimutans DSM 21036.</title>
        <authorList>
            <person name="Jiang Z."/>
        </authorList>
    </citation>
    <scope>NUCLEOTIDE SEQUENCE</scope>
    <source>
        <strain evidence="12">DSM 21036</strain>
    </source>
</reference>
<evidence type="ECO:0000256" key="8">
    <source>
        <dbReference type="ARBA" id="ARBA00022989"/>
    </source>
</evidence>
<protein>
    <submittedName>
        <fullName evidence="12">SLC13 family permease</fullName>
    </submittedName>
</protein>
<dbReference type="InterPro" id="IPR000802">
    <property type="entry name" value="Arsenical_pump_ArsB"/>
</dbReference>
<evidence type="ECO:0000256" key="2">
    <source>
        <dbReference type="ARBA" id="ARBA00006433"/>
    </source>
</evidence>
<keyword evidence="5" id="KW-1003">Cell membrane</keyword>
<evidence type="ECO:0000256" key="7">
    <source>
        <dbReference type="ARBA" id="ARBA00022849"/>
    </source>
</evidence>
<gene>
    <name evidence="12" type="ORF">OM076_20865</name>
</gene>
<dbReference type="PANTHER" id="PTHR43302:SF5">
    <property type="entry name" value="TRANSPORTER ARSB-RELATED"/>
    <property type="match status" value="1"/>
</dbReference>
<name>A0A9X3S2W2_9ACTN</name>
<comment type="subcellular location">
    <subcellularLocation>
        <location evidence="1">Cell membrane</location>
        <topology evidence="1">Multi-pass membrane protein</topology>
    </subcellularLocation>
</comment>
<evidence type="ECO:0000256" key="6">
    <source>
        <dbReference type="ARBA" id="ARBA00022692"/>
    </source>
</evidence>
<dbReference type="InterPro" id="IPR004680">
    <property type="entry name" value="Cit_transptr-like_dom"/>
</dbReference>
<accession>A0A9X3S2W2</accession>
<keyword evidence="4" id="KW-0813">Transport</keyword>
<feature type="transmembrane region" description="Helical" evidence="10">
    <location>
        <begin position="25"/>
        <end position="43"/>
    </location>
</feature>
<dbReference type="RefSeq" id="WP_270041974.1">
    <property type="nucleotide sequence ID" value="NZ_JAPDOD010000020.1"/>
</dbReference>
<keyword evidence="8 10" id="KW-1133">Transmembrane helix</keyword>
<dbReference type="PANTHER" id="PTHR43302">
    <property type="entry name" value="TRANSPORTER ARSB-RELATED"/>
    <property type="match status" value="1"/>
</dbReference>
<feature type="transmembrane region" description="Helical" evidence="10">
    <location>
        <begin position="286"/>
        <end position="306"/>
    </location>
</feature>
<dbReference type="PRINTS" id="PR00758">
    <property type="entry name" value="ARSENICPUMP"/>
</dbReference>
<keyword evidence="7" id="KW-0059">Arsenical resistance</keyword>
<comment type="similarity">
    <text evidence="3">Belongs to the CitM (TC 2.A.11) transporter family.</text>
</comment>
<evidence type="ECO:0000256" key="3">
    <source>
        <dbReference type="ARBA" id="ARBA00009843"/>
    </source>
</evidence>
<keyword evidence="13" id="KW-1185">Reference proteome</keyword>
<dbReference type="Pfam" id="PF03600">
    <property type="entry name" value="CitMHS"/>
    <property type="match status" value="1"/>
</dbReference>
<sequence length="425" mass="42821">MILAAVLLAAAIAAAVVRDRRAPEAAVALGGAALLLATGVLSWDDAWDEAGDLAPTLVVLASLLVLGEGCERAGVFDALAARLAAGARGSGPRLLTLVVGAAAAVTAVLGLDATVVLLTPAAFAAAAKARLNARPHVYACAHLANSASLLLPISNLTNLLAFRASELSFARFAALMALPWAVAIAIEWGALRWVFRTTLEAPGRTPKAPIPPLAPAPLAVLAFTLAGFVVAGPLGLDAAWPAALGALLMTAVTVHAAPREVTAPGAPSPRPAASPRVAAARDMARAVDLPLLGFVLGLGLIVRALADHGLADTVSDILPDGHGLLALLGATALAAVLANVLNNVPALLVLLPAAAAAGPETVLAVLIGVNCGPNLTYTGSLATLLWRGALRDRGEEPGHAEFHRLGALTVPPILVACTVALWLVT</sequence>
<dbReference type="GO" id="GO:0015105">
    <property type="term" value="F:arsenite transmembrane transporter activity"/>
    <property type="evidence" value="ECO:0007669"/>
    <property type="project" value="InterPro"/>
</dbReference>
<comment type="similarity">
    <text evidence="2">Belongs to the ArsB family.</text>
</comment>
<dbReference type="AlphaFoldDB" id="A0A9X3S2W2"/>
<feature type="transmembrane region" description="Helical" evidence="10">
    <location>
        <begin position="326"/>
        <end position="351"/>
    </location>
</feature>
<evidence type="ECO:0000256" key="5">
    <source>
        <dbReference type="ARBA" id="ARBA00022475"/>
    </source>
</evidence>
<feature type="transmembrane region" description="Helical" evidence="10">
    <location>
        <begin position="212"/>
        <end position="232"/>
    </location>
</feature>
<comment type="caution">
    <text evidence="12">The sequence shown here is derived from an EMBL/GenBank/DDBJ whole genome shotgun (WGS) entry which is preliminary data.</text>
</comment>
<dbReference type="GO" id="GO:0005886">
    <property type="term" value="C:plasma membrane"/>
    <property type="evidence" value="ECO:0007669"/>
    <property type="project" value="UniProtKB-SubCell"/>
</dbReference>
<feature type="transmembrane region" description="Helical" evidence="10">
    <location>
        <begin position="97"/>
        <end position="125"/>
    </location>
</feature>
<evidence type="ECO:0000256" key="9">
    <source>
        <dbReference type="ARBA" id="ARBA00023136"/>
    </source>
</evidence>
<dbReference type="Proteomes" id="UP001149140">
    <property type="component" value="Unassembled WGS sequence"/>
</dbReference>
<proteinExistence type="inferred from homology"/>
<evidence type="ECO:0000313" key="12">
    <source>
        <dbReference type="EMBL" id="MDA0162737.1"/>
    </source>
</evidence>
<feature type="transmembrane region" description="Helical" evidence="10">
    <location>
        <begin position="50"/>
        <end position="67"/>
    </location>
</feature>
<evidence type="ECO:0000256" key="1">
    <source>
        <dbReference type="ARBA" id="ARBA00004651"/>
    </source>
</evidence>
<feature type="transmembrane region" description="Helical" evidence="10">
    <location>
        <begin position="137"/>
        <end position="157"/>
    </location>
</feature>
<feature type="domain" description="Citrate transporter-like" evidence="11">
    <location>
        <begin position="22"/>
        <end position="361"/>
    </location>
</feature>
<evidence type="ECO:0000256" key="4">
    <source>
        <dbReference type="ARBA" id="ARBA00022448"/>
    </source>
</evidence>
<keyword evidence="6 10" id="KW-0812">Transmembrane</keyword>
<evidence type="ECO:0000256" key="10">
    <source>
        <dbReference type="SAM" id="Phobius"/>
    </source>
</evidence>
<evidence type="ECO:0000259" key="11">
    <source>
        <dbReference type="Pfam" id="PF03600"/>
    </source>
</evidence>
<feature type="transmembrane region" description="Helical" evidence="10">
    <location>
        <begin position="405"/>
        <end position="424"/>
    </location>
</feature>
<dbReference type="GO" id="GO:0046685">
    <property type="term" value="P:response to arsenic-containing substance"/>
    <property type="evidence" value="ECO:0007669"/>
    <property type="project" value="UniProtKB-KW"/>
</dbReference>
<evidence type="ECO:0000313" key="13">
    <source>
        <dbReference type="Proteomes" id="UP001149140"/>
    </source>
</evidence>
<organism evidence="12 13">
    <name type="scientific">Solirubrobacter ginsenosidimutans</name>
    <dbReference type="NCBI Taxonomy" id="490573"/>
    <lineage>
        <taxon>Bacteria</taxon>
        <taxon>Bacillati</taxon>
        <taxon>Actinomycetota</taxon>
        <taxon>Thermoleophilia</taxon>
        <taxon>Solirubrobacterales</taxon>
        <taxon>Solirubrobacteraceae</taxon>
        <taxon>Solirubrobacter</taxon>
    </lineage>
</organism>
<feature type="transmembrane region" description="Helical" evidence="10">
    <location>
        <begin position="169"/>
        <end position="191"/>
    </location>
</feature>
<dbReference type="EMBL" id="JAPDOD010000020">
    <property type="protein sequence ID" value="MDA0162737.1"/>
    <property type="molecule type" value="Genomic_DNA"/>
</dbReference>
<keyword evidence="9 10" id="KW-0472">Membrane</keyword>